<evidence type="ECO:0008006" key="3">
    <source>
        <dbReference type="Google" id="ProtNLM"/>
    </source>
</evidence>
<sequence>MTYSAFLMFILFLGSCSKTQEENCFIEKDNTIYKEEKPFTAQQILTNKPEYLEVISLKNFRPFKQDSTENENNFQDEKLAEIKWRREKEEYKNFREKFYNQFSCSNKQRIGNTEYCLGKNNLGFWLLKIDNHKADAYFLGLSFSHYYLNKIQTKPIINNGFLELEGSLVKIIQVGGLPGYEDYSAIEDGKLFKIKLDDLIKDSDNDGYNDIFENSFGLNTDNKDTDGDGTDDFNDMNPLFTSEKNKFSELYLQLLPTYATDSDFKKKHYYFEVFKSDCAYFHEINPNEYRVLFSQENQNKQTDYLKVTDVFRFGISKIKKNKNNPKQFFITEWGSSSVTDYSAEYKNDKWVLTMVGGSVI</sequence>
<name>A0ABT2VVW1_9FLAO</name>
<protein>
    <recommendedName>
        <fullName evidence="3">Lipoprotein</fullName>
    </recommendedName>
</protein>
<gene>
    <name evidence="1" type="ORF">N0B16_05520</name>
</gene>
<organism evidence="1 2">
    <name type="scientific">Chryseobacterium gilvum</name>
    <dbReference type="NCBI Taxonomy" id="2976534"/>
    <lineage>
        <taxon>Bacteria</taxon>
        <taxon>Pseudomonadati</taxon>
        <taxon>Bacteroidota</taxon>
        <taxon>Flavobacteriia</taxon>
        <taxon>Flavobacteriales</taxon>
        <taxon>Weeksellaceae</taxon>
        <taxon>Chryseobacterium group</taxon>
        <taxon>Chryseobacterium</taxon>
    </lineage>
</organism>
<keyword evidence="2" id="KW-1185">Reference proteome</keyword>
<dbReference type="Proteomes" id="UP001208114">
    <property type="component" value="Unassembled WGS sequence"/>
</dbReference>
<dbReference type="EMBL" id="JAOTEN010000001">
    <property type="protein sequence ID" value="MCU7613890.1"/>
    <property type="molecule type" value="Genomic_DNA"/>
</dbReference>
<proteinExistence type="predicted"/>
<accession>A0ABT2VVW1</accession>
<evidence type="ECO:0000313" key="2">
    <source>
        <dbReference type="Proteomes" id="UP001208114"/>
    </source>
</evidence>
<evidence type="ECO:0000313" key="1">
    <source>
        <dbReference type="EMBL" id="MCU7613890.1"/>
    </source>
</evidence>
<dbReference type="RefSeq" id="WP_262989729.1">
    <property type="nucleotide sequence ID" value="NZ_JAOTEN010000001.1"/>
</dbReference>
<reference evidence="2" key="1">
    <citation type="submission" date="2023-07" db="EMBL/GenBank/DDBJ databases">
        <title>Chryseobacterium sp. GMJ5 Genome sequencing and assembly.</title>
        <authorList>
            <person name="Jung Y."/>
        </authorList>
    </citation>
    <scope>NUCLEOTIDE SEQUENCE [LARGE SCALE GENOMIC DNA]</scope>
    <source>
        <strain evidence="2">GMJ5</strain>
    </source>
</reference>
<comment type="caution">
    <text evidence="1">The sequence shown here is derived from an EMBL/GenBank/DDBJ whole genome shotgun (WGS) entry which is preliminary data.</text>
</comment>